<comment type="subcellular location">
    <subcellularLocation>
        <location evidence="1">Nucleus</location>
    </subcellularLocation>
</comment>
<dbReference type="GO" id="GO:0005634">
    <property type="term" value="C:nucleus"/>
    <property type="evidence" value="ECO:0007669"/>
    <property type="project" value="UniProtKB-SubCell"/>
</dbReference>
<evidence type="ECO:0000313" key="5">
    <source>
        <dbReference type="EMBL" id="JAQ09588.1"/>
    </source>
</evidence>
<keyword evidence="3" id="KW-0539">Nucleus</keyword>
<name>A0A146LNV0_LYGHE</name>
<sequence length="149" mass="17365">NQTNTQVANMAPTRKRLCLKEKVEIINSVSEEKLSIRKLAEKWKIGKSQAADILKKKDELLRLYQSGSANQYGFRIHKGGQCDLIDKDVLEWFNCVRANQLPLTGRMVQEKAEEVARHLKIENFKASNGWLHRFRKRHNILFRSVFEEA</sequence>
<dbReference type="SMART" id="SM00674">
    <property type="entry name" value="CENPB"/>
    <property type="match status" value="1"/>
</dbReference>
<proteinExistence type="predicted"/>
<keyword evidence="2" id="KW-0238">DNA-binding</keyword>
<dbReference type="SUPFAM" id="SSF46689">
    <property type="entry name" value="Homeodomain-like"/>
    <property type="match status" value="2"/>
</dbReference>
<dbReference type="Pfam" id="PF03221">
    <property type="entry name" value="HTH_Tnp_Tc5"/>
    <property type="match status" value="1"/>
</dbReference>
<dbReference type="PROSITE" id="PS51253">
    <property type="entry name" value="HTH_CENPB"/>
    <property type="match status" value="1"/>
</dbReference>
<evidence type="ECO:0000259" key="4">
    <source>
        <dbReference type="PROSITE" id="PS51253"/>
    </source>
</evidence>
<gene>
    <name evidence="5" type="primary">Cenpb_1</name>
    <name evidence="5" type="ORF">g.31976</name>
</gene>
<feature type="domain" description="HTH CENPB-type" evidence="4">
    <location>
        <begin position="73"/>
        <end position="144"/>
    </location>
</feature>
<dbReference type="PANTHER" id="PTHR19303:SF73">
    <property type="entry name" value="PROTEIN PDC2"/>
    <property type="match status" value="1"/>
</dbReference>
<dbReference type="InterPro" id="IPR006600">
    <property type="entry name" value="HTH_CenpB_DNA-bd_dom"/>
</dbReference>
<dbReference type="InterPro" id="IPR009057">
    <property type="entry name" value="Homeodomain-like_sf"/>
</dbReference>
<dbReference type="AlphaFoldDB" id="A0A146LNV0"/>
<evidence type="ECO:0000256" key="2">
    <source>
        <dbReference type="ARBA" id="ARBA00023125"/>
    </source>
</evidence>
<evidence type="ECO:0000256" key="1">
    <source>
        <dbReference type="ARBA" id="ARBA00004123"/>
    </source>
</evidence>
<dbReference type="Pfam" id="PF04218">
    <property type="entry name" value="CENP-B_N"/>
    <property type="match status" value="1"/>
</dbReference>
<dbReference type="EMBL" id="GDHC01009041">
    <property type="protein sequence ID" value="JAQ09588.1"/>
    <property type="molecule type" value="Transcribed_RNA"/>
</dbReference>
<protein>
    <submittedName>
        <fullName evidence="5">Major centromere autoantigen B</fullName>
    </submittedName>
</protein>
<dbReference type="GO" id="GO:0003677">
    <property type="term" value="F:DNA binding"/>
    <property type="evidence" value="ECO:0007669"/>
    <property type="project" value="UniProtKB-KW"/>
</dbReference>
<organism evidence="5">
    <name type="scientific">Lygus hesperus</name>
    <name type="common">Western plant bug</name>
    <dbReference type="NCBI Taxonomy" id="30085"/>
    <lineage>
        <taxon>Eukaryota</taxon>
        <taxon>Metazoa</taxon>
        <taxon>Ecdysozoa</taxon>
        <taxon>Arthropoda</taxon>
        <taxon>Hexapoda</taxon>
        <taxon>Insecta</taxon>
        <taxon>Pterygota</taxon>
        <taxon>Neoptera</taxon>
        <taxon>Paraneoptera</taxon>
        <taxon>Hemiptera</taxon>
        <taxon>Heteroptera</taxon>
        <taxon>Panheteroptera</taxon>
        <taxon>Cimicomorpha</taxon>
        <taxon>Miridae</taxon>
        <taxon>Mirini</taxon>
        <taxon>Lygus</taxon>
    </lineage>
</organism>
<accession>A0A146LNV0</accession>
<dbReference type="Gene3D" id="1.10.10.60">
    <property type="entry name" value="Homeodomain-like"/>
    <property type="match status" value="2"/>
</dbReference>
<dbReference type="InterPro" id="IPR050863">
    <property type="entry name" value="CenT-Element_Derived"/>
</dbReference>
<dbReference type="PANTHER" id="PTHR19303">
    <property type="entry name" value="TRANSPOSON"/>
    <property type="match status" value="1"/>
</dbReference>
<feature type="non-terminal residue" evidence="5">
    <location>
        <position position="1"/>
    </location>
</feature>
<evidence type="ECO:0000256" key="3">
    <source>
        <dbReference type="ARBA" id="ARBA00023242"/>
    </source>
</evidence>
<dbReference type="InterPro" id="IPR007889">
    <property type="entry name" value="HTH_Psq"/>
</dbReference>
<reference evidence="5" key="1">
    <citation type="journal article" date="2016" name="Gigascience">
        <title>De novo construction of an expanded transcriptome assembly for the western tarnished plant bug, Lygus hesperus.</title>
        <authorList>
            <person name="Tassone E.E."/>
            <person name="Geib S.M."/>
            <person name="Hall B."/>
            <person name="Fabrick J.A."/>
            <person name="Brent C.S."/>
            <person name="Hull J.J."/>
        </authorList>
    </citation>
    <scope>NUCLEOTIDE SEQUENCE</scope>
</reference>